<dbReference type="PANTHER" id="PTHR32089:SF39">
    <property type="entry name" value="METHYL-ACCEPTING CHEMOTAXIS PROTEIN HLYB"/>
    <property type="match status" value="1"/>
</dbReference>
<feature type="transmembrane region" description="Helical" evidence="11">
    <location>
        <begin position="21"/>
        <end position="41"/>
    </location>
</feature>
<keyword evidence="5 11" id="KW-0812">Transmembrane</keyword>
<accession>A0A2P7R214</accession>
<keyword evidence="2" id="KW-1003">Cell membrane</keyword>
<dbReference type="PANTHER" id="PTHR32089">
    <property type="entry name" value="METHYL-ACCEPTING CHEMOTAXIS PROTEIN MCPB"/>
    <property type="match status" value="1"/>
</dbReference>
<dbReference type="Proteomes" id="UP000242181">
    <property type="component" value="Unassembled WGS sequence"/>
</dbReference>
<organism evidence="14 15">
    <name type="scientific">Zobellella taiwanensis</name>
    <dbReference type="NCBI Taxonomy" id="347535"/>
    <lineage>
        <taxon>Bacteria</taxon>
        <taxon>Pseudomonadati</taxon>
        <taxon>Pseudomonadota</taxon>
        <taxon>Gammaproteobacteria</taxon>
        <taxon>Aeromonadales</taxon>
        <taxon>Aeromonadaceae</taxon>
        <taxon>Zobellella</taxon>
    </lineage>
</organism>
<feature type="domain" description="HAMP" evidence="13">
    <location>
        <begin position="83"/>
        <end position="129"/>
    </location>
</feature>
<dbReference type="SUPFAM" id="SSF58104">
    <property type="entry name" value="Methyl-accepting chemotaxis protein (MCP) signaling domain"/>
    <property type="match status" value="1"/>
</dbReference>
<dbReference type="GO" id="GO:0007165">
    <property type="term" value="P:signal transduction"/>
    <property type="evidence" value="ECO:0007669"/>
    <property type="project" value="UniProtKB-KW"/>
</dbReference>
<keyword evidence="15" id="KW-1185">Reference proteome</keyword>
<proteinExistence type="inferred from homology"/>
<evidence type="ECO:0000313" key="15">
    <source>
        <dbReference type="Proteomes" id="UP000242181"/>
    </source>
</evidence>
<keyword evidence="6 11" id="KW-1133">Transmembrane helix</keyword>
<comment type="similarity">
    <text evidence="9">Belongs to the methyl-accepting chemotaxis (MCP) protein family.</text>
</comment>
<keyword evidence="4" id="KW-0145">Chemotaxis</keyword>
<dbReference type="AlphaFoldDB" id="A0A2P7R214"/>
<protein>
    <recommendedName>
        <fullName evidence="16">Methyl-accepting chemotaxis protein</fullName>
    </recommendedName>
</protein>
<evidence type="ECO:0000256" key="4">
    <source>
        <dbReference type="ARBA" id="ARBA00022500"/>
    </source>
</evidence>
<evidence type="ECO:0000256" key="1">
    <source>
        <dbReference type="ARBA" id="ARBA00004651"/>
    </source>
</evidence>
<evidence type="ECO:0000256" key="2">
    <source>
        <dbReference type="ARBA" id="ARBA00022475"/>
    </source>
</evidence>
<dbReference type="SMART" id="SM00283">
    <property type="entry name" value="MA"/>
    <property type="match status" value="1"/>
</dbReference>
<dbReference type="RefSeq" id="WP_106453139.1">
    <property type="nucleotide sequence ID" value="NZ_PXYH01000008.1"/>
</dbReference>
<evidence type="ECO:0000256" key="3">
    <source>
        <dbReference type="ARBA" id="ARBA00022481"/>
    </source>
</evidence>
<dbReference type="GO" id="GO:0006935">
    <property type="term" value="P:chemotaxis"/>
    <property type="evidence" value="ECO:0007669"/>
    <property type="project" value="UniProtKB-KW"/>
</dbReference>
<dbReference type="Gene3D" id="1.10.287.950">
    <property type="entry name" value="Methyl-accepting chemotaxis protein"/>
    <property type="match status" value="1"/>
</dbReference>
<evidence type="ECO:0000256" key="8">
    <source>
        <dbReference type="ARBA" id="ARBA00023224"/>
    </source>
</evidence>
<sequence length="406" mass="43131">MDALNVGWRDRLLMNIPLRHKLMLACYLATLALLALLYGYWRLWRAQAGPDDSMLPVAGAVASVILLLWLLARAVSANLLPLLAHIEAMMARVARGGLEQRVGFSGADEFGKIGTAIDTTLEHLAATFELMERSAGGLRGAVDNIGAAVGRAGEEVGAQHRQVALCRQTVAGLNEAIGQVGDHSRQAEHLAGQTHDEARSAGRHMAAAMQGMEQLVADTEDASSDSRVLGDTLARVGTVAETIKAISEQTNLLALNAAIEAARAGEQGRGFAVVADEVRTLAARTQAATRDIQQMIDTLSERVGRSMGMMARNAAASAEAASGVRAGMQALDNILQRMARISGMNRQLAGAVAEQEQAMADLNLSLARLLEQADSSRHQLDTLGQDRDRVARIAGQLAASLARLRA</sequence>
<dbReference type="PROSITE" id="PS50111">
    <property type="entry name" value="CHEMOTAXIS_TRANSDUC_2"/>
    <property type="match status" value="1"/>
</dbReference>
<gene>
    <name evidence="14" type="ORF">C7I36_07715</name>
</gene>
<evidence type="ECO:0008006" key="16">
    <source>
        <dbReference type="Google" id="ProtNLM"/>
    </source>
</evidence>
<evidence type="ECO:0000259" key="12">
    <source>
        <dbReference type="PROSITE" id="PS50111"/>
    </source>
</evidence>
<evidence type="ECO:0000259" key="13">
    <source>
        <dbReference type="PROSITE" id="PS50885"/>
    </source>
</evidence>
<comment type="subcellular location">
    <subcellularLocation>
        <location evidence="1">Cell membrane</location>
        <topology evidence="1">Multi-pass membrane protein</topology>
    </subcellularLocation>
</comment>
<evidence type="ECO:0000256" key="7">
    <source>
        <dbReference type="ARBA" id="ARBA00023136"/>
    </source>
</evidence>
<dbReference type="Pfam" id="PF00015">
    <property type="entry name" value="MCPsignal"/>
    <property type="match status" value="1"/>
</dbReference>
<name>A0A2P7R214_9GAMM</name>
<keyword evidence="7 11" id="KW-0472">Membrane</keyword>
<dbReference type="EMBL" id="PXYH01000008">
    <property type="protein sequence ID" value="PSJ44259.1"/>
    <property type="molecule type" value="Genomic_DNA"/>
</dbReference>
<evidence type="ECO:0000256" key="9">
    <source>
        <dbReference type="ARBA" id="ARBA00029447"/>
    </source>
</evidence>
<feature type="domain" description="Methyl-accepting transducer" evidence="12">
    <location>
        <begin position="134"/>
        <end position="370"/>
    </location>
</feature>
<dbReference type="SMART" id="SM00304">
    <property type="entry name" value="HAMP"/>
    <property type="match status" value="1"/>
</dbReference>
<comment type="caution">
    <text evidence="14">The sequence shown here is derived from an EMBL/GenBank/DDBJ whole genome shotgun (WGS) entry which is preliminary data.</text>
</comment>
<evidence type="ECO:0000256" key="10">
    <source>
        <dbReference type="PROSITE-ProRule" id="PRU00284"/>
    </source>
</evidence>
<dbReference type="GO" id="GO:0005886">
    <property type="term" value="C:plasma membrane"/>
    <property type="evidence" value="ECO:0007669"/>
    <property type="project" value="UniProtKB-SubCell"/>
</dbReference>
<evidence type="ECO:0000256" key="11">
    <source>
        <dbReference type="SAM" id="Phobius"/>
    </source>
</evidence>
<dbReference type="InterPro" id="IPR003660">
    <property type="entry name" value="HAMP_dom"/>
</dbReference>
<feature type="transmembrane region" description="Helical" evidence="11">
    <location>
        <begin position="53"/>
        <end position="72"/>
    </location>
</feature>
<dbReference type="InterPro" id="IPR004089">
    <property type="entry name" value="MCPsignal_dom"/>
</dbReference>
<dbReference type="CDD" id="cd06225">
    <property type="entry name" value="HAMP"/>
    <property type="match status" value="1"/>
</dbReference>
<evidence type="ECO:0000256" key="5">
    <source>
        <dbReference type="ARBA" id="ARBA00022692"/>
    </source>
</evidence>
<keyword evidence="3" id="KW-0488">Methylation</keyword>
<evidence type="ECO:0000256" key="6">
    <source>
        <dbReference type="ARBA" id="ARBA00022989"/>
    </source>
</evidence>
<evidence type="ECO:0000313" key="14">
    <source>
        <dbReference type="EMBL" id="PSJ44259.1"/>
    </source>
</evidence>
<dbReference type="PROSITE" id="PS50885">
    <property type="entry name" value="HAMP"/>
    <property type="match status" value="1"/>
</dbReference>
<keyword evidence="8 10" id="KW-0807">Transducer</keyword>
<reference evidence="14 15" key="1">
    <citation type="submission" date="2018-03" db="EMBL/GenBank/DDBJ databases">
        <title>The draft genome of Zobellella taiwanensis JCM 13381.</title>
        <authorList>
            <person name="Liu L."/>
            <person name="Li L."/>
            <person name="Wang T."/>
            <person name="Zhang X."/>
            <person name="Liang L."/>
        </authorList>
    </citation>
    <scope>NUCLEOTIDE SEQUENCE [LARGE SCALE GENOMIC DNA]</scope>
    <source>
        <strain evidence="14 15">JCM 13381</strain>
    </source>
</reference>